<dbReference type="Proteomes" id="UP000272474">
    <property type="component" value="Unassembled WGS sequence"/>
</dbReference>
<dbReference type="InterPro" id="IPR041657">
    <property type="entry name" value="HTH_17"/>
</dbReference>
<protein>
    <submittedName>
        <fullName evidence="2">Helix-turn-helix domain-containing protein</fullName>
    </submittedName>
</protein>
<gene>
    <name evidence="2" type="ORF">D7294_16830</name>
</gene>
<evidence type="ECO:0000259" key="1">
    <source>
        <dbReference type="Pfam" id="PF12728"/>
    </source>
</evidence>
<sequence length="71" mass="7794">MSETGTASPYLKTAEVAVLIRKKPDAVRQMRRRGTGPKGVRIGRDVLYDRRDVLAWLAAKAAADELAQRAA</sequence>
<dbReference type="OrthoDB" id="5524782at2"/>
<dbReference type="InterPro" id="IPR009061">
    <property type="entry name" value="DNA-bd_dom_put_sf"/>
</dbReference>
<evidence type="ECO:0000313" key="3">
    <source>
        <dbReference type="Proteomes" id="UP000272474"/>
    </source>
</evidence>
<dbReference type="EMBL" id="RBAL01000009">
    <property type="protein sequence ID" value="RKN40756.1"/>
    <property type="molecule type" value="Genomic_DNA"/>
</dbReference>
<reference evidence="2 3" key="1">
    <citation type="journal article" date="2014" name="Int. J. Syst. Evol. Microbiol.">
        <title>Streptomyces hoynatensis sp. nov., isolated from deep marine sediment.</title>
        <authorList>
            <person name="Veyisoglu A."/>
            <person name="Sahin N."/>
        </authorList>
    </citation>
    <scope>NUCLEOTIDE SEQUENCE [LARGE SCALE GENOMIC DNA]</scope>
    <source>
        <strain evidence="2 3">KCTC 29097</strain>
    </source>
</reference>
<name>A0A3A9YZZ5_9ACTN</name>
<dbReference type="Pfam" id="PF12728">
    <property type="entry name" value="HTH_17"/>
    <property type="match status" value="1"/>
</dbReference>
<dbReference type="AlphaFoldDB" id="A0A3A9YZZ5"/>
<dbReference type="SUPFAM" id="SSF46955">
    <property type="entry name" value="Putative DNA-binding domain"/>
    <property type="match status" value="1"/>
</dbReference>
<accession>A0A3A9YZZ5</accession>
<feature type="domain" description="Helix-turn-helix" evidence="1">
    <location>
        <begin position="10"/>
        <end position="60"/>
    </location>
</feature>
<organism evidence="2 3">
    <name type="scientific">Streptomyces hoynatensis</name>
    <dbReference type="NCBI Taxonomy" id="1141874"/>
    <lineage>
        <taxon>Bacteria</taxon>
        <taxon>Bacillati</taxon>
        <taxon>Actinomycetota</taxon>
        <taxon>Actinomycetes</taxon>
        <taxon>Kitasatosporales</taxon>
        <taxon>Streptomycetaceae</taxon>
        <taxon>Streptomyces</taxon>
    </lineage>
</organism>
<evidence type="ECO:0000313" key="2">
    <source>
        <dbReference type="EMBL" id="RKN40756.1"/>
    </source>
</evidence>
<comment type="caution">
    <text evidence="2">The sequence shown here is derived from an EMBL/GenBank/DDBJ whole genome shotgun (WGS) entry which is preliminary data.</text>
</comment>
<keyword evidence="3" id="KW-1185">Reference proteome</keyword>
<proteinExistence type="predicted"/>
<dbReference type="RefSeq" id="WP_120680518.1">
    <property type="nucleotide sequence ID" value="NZ_RBAL01000009.1"/>
</dbReference>